<accession>A0A381RV68</accession>
<feature type="transmembrane region" description="Helical" evidence="1">
    <location>
        <begin position="376"/>
        <end position="398"/>
    </location>
</feature>
<feature type="domain" description="Bacterial sugar transferase" evidence="3">
    <location>
        <begin position="607"/>
        <end position="684"/>
    </location>
</feature>
<evidence type="ECO:0000259" key="3">
    <source>
        <dbReference type="Pfam" id="PF02397"/>
    </source>
</evidence>
<reference evidence="4" key="1">
    <citation type="submission" date="2018-05" db="EMBL/GenBank/DDBJ databases">
        <authorList>
            <person name="Lanie J.A."/>
            <person name="Ng W.-L."/>
            <person name="Kazmierczak K.M."/>
            <person name="Andrzejewski T.M."/>
            <person name="Davidsen T.M."/>
            <person name="Wayne K.J."/>
            <person name="Tettelin H."/>
            <person name="Glass J.I."/>
            <person name="Rusch D."/>
            <person name="Podicherti R."/>
            <person name="Tsui H.-C.T."/>
            <person name="Winkler M.E."/>
        </authorList>
    </citation>
    <scope>NUCLEOTIDE SEQUENCE</scope>
</reference>
<dbReference type="InterPro" id="IPR001173">
    <property type="entry name" value="Glyco_trans_2-like"/>
</dbReference>
<dbReference type="InterPro" id="IPR003362">
    <property type="entry name" value="Bact_transf"/>
</dbReference>
<dbReference type="CDD" id="cd04186">
    <property type="entry name" value="GT_2_like_c"/>
    <property type="match status" value="1"/>
</dbReference>
<feature type="domain" description="Glycosyltransferase 2-like" evidence="2">
    <location>
        <begin position="7"/>
        <end position="189"/>
    </location>
</feature>
<dbReference type="Pfam" id="PF13727">
    <property type="entry name" value="CoA_binding_3"/>
    <property type="match status" value="1"/>
</dbReference>
<feature type="transmembrane region" description="Helical" evidence="1">
    <location>
        <begin position="556"/>
        <end position="577"/>
    </location>
</feature>
<keyword evidence="1" id="KW-0812">Transmembrane</keyword>
<name>A0A381RV68_9ZZZZ</name>
<dbReference type="PANTHER" id="PTHR43179:SF7">
    <property type="entry name" value="RHAMNOSYLTRANSFERASE WBBL"/>
    <property type="match status" value="1"/>
</dbReference>
<dbReference type="AlphaFoldDB" id="A0A381RV68"/>
<evidence type="ECO:0000259" key="2">
    <source>
        <dbReference type="Pfam" id="PF00535"/>
    </source>
</evidence>
<dbReference type="Pfam" id="PF00535">
    <property type="entry name" value="Glycos_transf_2"/>
    <property type="match status" value="1"/>
</dbReference>
<dbReference type="Gene3D" id="3.90.550.10">
    <property type="entry name" value="Spore Coat Polysaccharide Biosynthesis Protein SpsA, Chain A"/>
    <property type="match status" value="1"/>
</dbReference>
<dbReference type="EMBL" id="UINC01002294">
    <property type="protein sequence ID" value="SUZ95104.1"/>
    <property type="molecule type" value="Genomic_DNA"/>
</dbReference>
<sequence>MNFDSVSILIVNYNVKEYLGNCIDSILQSDYNGEIEIVVVDNHSFDGSDEFIHNRFPDVKMIKNSENLGFGKAVNQAARVATNDYLLILNPDTVIQEDTIATFVHYMKDHPEAGLIGPKILNPDGSLQLTCKRSFPTPGVALPKLLGLSKVFPKSKWAGKYNLTYLNQEEVHSVDAVSGSCMFLQRKLFTDIGGFDEQFFMFGEDIDLCYRIKESGKEIYYVPKTKIIHYRGESVKFAPYDSINAFYNAMILFYGKHFSKSQSIFSRLGIRFGIIIRQYVTLIGELKSQIISVFLDAAVVLFAFLVTIPIKFSYYDPITMSNGIIPTVYILFWLIVGSVFQLYGRFILSYTRAVMSSLTGFFVVVVFTFFFKQYAFSRLIILVASGIVLFLIPGWRLIGHYFMSHGFLYRIKDKHNILFTRKTLVVGADIEGIRIAKKIQKRVDSGLAIIGFVDKILTGRQEDFPAPFLGLIDDIRDIIKTHRIKEIIFSKGTLSNKKIVSLMDCTKDLHLTYRMVPRQQDILIGKASVEDIGELSFIQIEYSLFHRFHQLTKRTFDIIFAGILLILFSPGLVFRIFQGLPQKMYFWGESGKKFTAYLFPSDSKFVHELLLLWSVFIGDMSFVGASLVNSSENNPDIICKPGLTGLGRIQKLSGDSDDHQHFDHYYVQNQNITLDIEIMLKTVLSL</sequence>
<keyword evidence="1" id="KW-1133">Transmembrane helix</keyword>
<dbReference type="InterPro" id="IPR029044">
    <property type="entry name" value="Nucleotide-diphossugar_trans"/>
</dbReference>
<dbReference type="PANTHER" id="PTHR43179">
    <property type="entry name" value="RHAMNOSYLTRANSFERASE WBBL"/>
    <property type="match status" value="1"/>
</dbReference>
<dbReference type="Pfam" id="PF02397">
    <property type="entry name" value="Bac_transf"/>
    <property type="match status" value="1"/>
</dbReference>
<feature type="transmembrane region" description="Helical" evidence="1">
    <location>
        <begin position="350"/>
        <end position="370"/>
    </location>
</feature>
<protein>
    <submittedName>
        <fullName evidence="4">Uncharacterized protein</fullName>
    </submittedName>
</protein>
<dbReference type="Gene3D" id="3.40.50.720">
    <property type="entry name" value="NAD(P)-binding Rossmann-like Domain"/>
    <property type="match status" value="1"/>
</dbReference>
<feature type="transmembrane region" description="Helical" evidence="1">
    <location>
        <begin position="324"/>
        <end position="343"/>
    </location>
</feature>
<gene>
    <name evidence="4" type="ORF">METZ01_LOCUS47958</name>
</gene>
<evidence type="ECO:0000256" key="1">
    <source>
        <dbReference type="SAM" id="Phobius"/>
    </source>
</evidence>
<keyword evidence="1" id="KW-0472">Membrane</keyword>
<evidence type="ECO:0000313" key="4">
    <source>
        <dbReference type="EMBL" id="SUZ95104.1"/>
    </source>
</evidence>
<dbReference type="SUPFAM" id="SSF53448">
    <property type="entry name" value="Nucleotide-diphospho-sugar transferases"/>
    <property type="match status" value="1"/>
</dbReference>
<proteinExistence type="predicted"/>
<organism evidence="4">
    <name type="scientific">marine metagenome</name>
    <dbReference type="NCBI Taxonomy" id="408172"/>
    <lineage>
        <taxon>unclassified sequences</taxon>
        <taxon>metagenomes</taxon>
        <taxon>ecological metagenomes</taxon>
    </lineage>
</organism>
<feature type="transmembrane region" description="Helical" evidence="1">
    <location>
        <begin position="293"/>
        <end position="312"/>
    </location>
</feature>